<comment type="caution">
    <text evidence="1">The sequence shown here is derived from an EMBL/GenBank/DDBJ whole genome shotgun (WGS) entry which is preliminary data.</text>
</comment>
<protein>
    <submittedName>
        <fullName evidence="1">Uncharacterized protein</fullName>
    </submittedName>
</protein>
<dbReference type="Proteomes" id="UP001054945">
    <property type="component" value="Unassembled WGS sequence"/>
</dbReference>
<accession>A0AAV4S3U4</accession>
<gene>
    <name evidence="1" type="ORF">CEXT_762591</name>
</gene>
<organism evidence="1 2">
    <name type="scientific">Caerostris extrusa</name>
    <name type="common">Bark spider</name>
    <name type="synonym">Caerostris bankana</name>
    <dbReference type="NCBI Taxonomy" id="172846"/>
    <lineage>
        <taxon>Eukaryota</taxon>
        <taxon>Metazoa</taxon>
        <taxon>Ecdysozoa</taxon>
        <taxon>Arthropoda</taxon>
        <taxon>Chelicerata</taxon>
        <taxon>Arachnida</taxon>
        <taxon>Araneae</taxon>
        <taxon>Araneomorphae</taxon>
        <taxon>Entelegynae</taxon>
        <taxon>Araneoidea</taxon>
        <taxon>Araneidae</taxon>
        <taxon>Caerostris</taxon>
    </lineage>
</organism>
<dbReference type="AlphaFoldDB" id="A0AAV4S3U4"/>
<dbReference type="EMBL" id="BPLR01008975">
    <property type="protein sequence ID" value="GIY28669.1"/>
    <property type="molecule type" value="Genomic_DNA"/>
</dbReference>
<proteinExistence type="predicted"/>
<keyword evidence="2" id="KW-1185">Reference proteome</keyword>
<evidence type="ECO:0000313" key="2">
    <source>
        <dbReference type="Proteomes" id="UP001054945"/>
    </source>
</evidence>
<sequence length="76" mass="8622">MAMNAVGLEPEQKMNRWEEAFPPFKISSDPSSKRFRIRALDLEDAISGSVKRVKTSISDPCFSECLAHMFPFESII</sequence>
<reference evidence="1 2" key="1">
    <citation type="submission" date="2021-06" db="EMBL/GenBank/DDBJ databases">
        <title>Caerostris extrusa draft genome.</title>
        <authorList>
            <person name="Kono N."/>
            <person name="Arakawa K."/>
        </authorList>
    </citation>
    <scope>NUCLEOTIDE SEQUENCE [LARGE SCALE GENOMIC DNA]</scope>
</reference>
<evidence type="ECO:0000313" key="1">
    <source>
        <dbReference type="EMBL" id="GIY28669.1"/>
    </source>
</evidence>
<name>A0AAV4S3U4_CAEEX</name>